<protein>
    <submittedName>
        <fullName evidence="7">D-isomer specific 2-hydroxyacid dehydrogenase family protein</fullName>
    </submittedName>
</protein>
<feature type="domain" description="D-isomer specific 2-hydroxyacid dehydrogenase NAD-binding" evidence="6">
    <location>
        <begin position="110"/>
        <end position="295"/>
    </location>
</feature>
<dbReference type="Pfam" id="PF00389">
    <property type="entry name" value="2-Hacid_dh"/>
    <property type="match status" value="1"/>
</dbReference>
<dbReference type="PANTHER" id="PTHR43026:SF1">
    <property type="entry name" value="2-HYDROXYACID DEHYDROGENASE HOMOLOG 1-RELATED"/>
    <property type="match status" value="1"/>
</dbReference>
<proteinExistence type="inferred from homology"/>
<evidence type="ECO:0000256" key="2">
    <source>
        <dbReference type="ARBA" id="ARBA00023002"/>
    </source>
</evidence>
<evidence type="ECO:0000256" key="4">
    <source>
        <dbReference type="RuleBase" id="RU003719"/>
    </source>
</evidence>
<dbReference type="CDD" id="cd12185">
    <property type="entry name" value="HGDH_LDH_like"/>
    <property type="match status" value="1"/>
</dbReference>
<keyword evidence="3" id="KW-0520">NAD</keyword>
<dbReference type="SUPFAM" id="SSF51735">
    <property type="entry name" value="NAD(P)-binding Rossmann-fold domains"/>
    <property type="match status" value="1"/>
</dbReference>
<comment type="caution">
    <text evidence="7">The sequence shown here is derived from an EMBL/GenBank/DDBJ whole genome shotgun (WGS) entry which is preliminary data.</text>
</comment>
<reference evidence="7" key="1">
    <citation type="submission" date="2021-10" db="EMBL/GenBank/DDBJ databases">
        <title>Anaerobic single-cell dispensing facilitates the cultivation of human gut bacteria.</title>
        <authorList>
            <person name="Afrizal A."/>
        </authorList>
    </citation>
    <scope>NUCLEOTIDE SEQUENCE</scope>
    <source>
        <strain evidence="7">CLA-AA-H250</strain>
    </source>
</reference>
<dbReference type="PROSITE" id="PS00670">
    <property type="entry name" value="D_2_HYDROXYACID_DH_2"/>
    <property type="match status" value="1"/>
</dbReference>
<dbReference type="RefSeq" id="WP_308448900.1">
    <property type="nucleotide sequence ID" value="NZ_JAJEQC010000004.1"/>
</dbReference>
<dbReference type="InterPro" id="IPR006139">
    <property type="entry name" value="D-isomer_2_OHA_DH_cat_dom"/>
</dbReference>
<dbReference type="InterPro" id="IPR036291">
    <property type="entry name" value="NAD(P)-bd_dom_sf"/>
</dbReference>
<organism evidence="7 8">
    <name type="scientific">Hominenteromicrobium mulieris</name>
    <dbReference type="NCBI Taxonomy" id="2885357"/>
    <lineage>
        <taxon>Bacteria</taxon>
        <taxon>Bacillati</taxon>
        <taxon>Bacillota</taxon>
        <taxon>Clostridia</taxon>
        <taxon>Eubacteriales</taxon>
        <taxon>Oscillospiraceae</taxon>
        <taxon>Hominenteromicrobium</taxon>
    </lineage>
</organism>
<evidence type="ECO:0000313" key="7">
    <source>
        <dbReference type="EMBL" id="MCC2136401.1"/>
    </source>
</evidence>
<sequence>MKIAAYEVRRDEQKDFAFIAEKFGVELTETEDNLTLENIDTVNGAEGVTTLGRTRFDRALLTAVQERGVKYISTRTIGADHIDLTAAKELGLKVCNSNYAPNGVADYTVMLILLSLRKYKPALWRAQVNDYSLAGLQGRELRNLTVGILGTGKIGAAVIKNLSGFGCRILASDIRENPSLKGLCTYVDNETLYKACDIISLHMPLLESTRHFVNAETIAKMKDGVTIINCARGELMNIPDMIRGIETQKIGALALDVFDKEDGIYHENRRDDILSNRDMAYLRQFPNVIMTQHMAFYTDAAVQSMVFCGIEGLCDFAKTGHTETELV</sequence>
<dbReference type="SUPFAM" id="SSF52283">
    <property type="entry name" value="Formate/glycerate dehydrogenase catalytic domain-like"/>
    <property type="match status" value="1"/>
</dbReference>
<dbReference type="InterPro" id="IPR029753">
    <property type="entry name" value="D-isomer_DH_CS"/>
</dbReference>
<dbReference type="Gene3D" id="3.40.50.720">
    <property type="entry name" value="NAD(P)-binding Rossmann-like Domain"/>
    <property type="match status" value="2"/>
</dbReference>
<dbReference type="AlphaFoldDB" id="A0AAE3ALC9"/>
<dbReference type="Pfam" id="PF02826">
    <property type="entry name" value="2-Hacid_dh_C"/>
    <property type="match status" value="1"/>
</dbReference>
<evidence type="ECO:0000256" key="1">
    <source>
        <dbReference type="ARBA" id="ARBA00005854"/>
    </source>
</evidence>
<evidence type="ECO:0000256" key="3">
    <source>
        <dbReference type="ARBA" id="ARBA00023027"/>
    </source>
</evidence>
<dbReference type="Proteomes" id="UP001199424">
    <property type="component" value="Unassembled WGS sequence"/>
</dbReference>
<dbReference type="GO" id="GO:0008720">
    <property type="term" value="F:D-lactate dehydrogenase (NAD+) activity"/>
    <property type="evidence" value="ECO:0007669"/>
    <property type="project" value="TreeGrafter"/>
</dbReference>
<dbReference type="GO" id="GO:0051287">
    <property type="term" value="F:NAD binding"/>
    <property type="evidence" value="ECO:0007669"/>
    <property type="project" value="InterPro"/>
</dbReference>
<dbReference type="PANTHER" id="PTHR43026">
    <property type="entry name" value="2-HYDROXYACID DEHYDROGENASE HOMOLOG 1-RELATED"/>
    <property type="match status" value="1"/>
</dbReference>
<keyword evidence="2 4" id="KW-0560">Oxidoreductase</keyword>
<name>A0AAE3ALC9_9FIRM</name>
<dbReference type="EMBL" id="JAJEQC010000004">
    <property type="protein sequence ID" value="MCC2136401.1"/>
    <property type="molecule type" value="Genomic_DNA"/>
</dbReference>
<evidence type="ECO:0000259" key="5">
    <source>
        <dbReference type="Pfam" id="PF00389"/>
    </source>
</evidence>
<gene>
    <name evidence="7" type="ORF">LKD31_05165</name>
</gene>
<evidence type="ECO:0000259" key="6">
    <source>
        <dbReference type="Pfam" id="PF02826"/>
    </source>
</evidence>
<feature type="domain" description="D-isomer specific 2-hydroxyacid dehydrogenase catalytic" evidence="5">
    <location>
        <begin position="13"/>
        <end position="324"/>
    </location>
</feature>
<evidence type="ECO:0000313" key="8">
    <source>
        <dbReference type="Proteomes" id="UP001199424"/>
    </source>
</evidence>
<comment type="similarity">
    <text evidence="1 4">Belongs to the D-isomer specific 2-hydroxyacid dehydrogenase family.</text>
</comment>
<keyword evidence="8" id="KW-1185">Reference proteome</keyword>
<dbReference type="InterPro" id="IPR058205">
    <property type="entry name" value="D-LDH-like"/>
</dbReference>
<dbReference type="InterPro" id="IPR006140">
    <property type="entry name" value="D-isomer_DH_NAD-bd"/>
</dbReference>
<accession>A0AAE3ALC9</accession>